<comment type="caution">
    <text evidence="1">The sequence shown here is derived from an EMBL/GenBank/DDBJ whole genome shotgun (WGS) entry which is preliminary data.</text>
</comment>
<evidence type="ECO:0000313" key="1">
    <source>
        <dbReference type="EMBL" id="GAA0152759.1"/>
    </source>
</evidence>
<dbReference type="EMBL" id="BAABME010018140">
    <property type="protein sequence ID" value="GAA0152759.1"/>
    <property type="molecule type" value="Genomic_DNA"/>
</dbReference>
<proteinExistence type="predicted"/>
<keyword evidence="2" id="KW-1185">Reference proteome</keyword>
<protein>
    <submittedName>
        <fullName evidence="1">Uncharacterized protein</fullName>
    </submittedName>
</protein>
<accession>A0AAV3PM13</accession>
<reference evidence="1 2" key="1">
    <citation type="submission" date="2024-01" db="EMBL/GenBank/DDBJ databases">
        <title>The complete chloroplast genome sequence of Lithospermum erythrorhizon: insights into the phylogenetic relationship among Boraginaceae species and the maternal lineages of purple gromwells.</title>
        <authorList>
            <person name="Okada T."/>
            <person name="Watanabe K."/>
        </authorList>
    </citation>
    <scope>NUCLEOTIDE SEQUENCE [LARGE SCALE GENOMIC DNA]</scope>
</reference>
<organism evidence="1 2">
    <name type="scientific">Lithospermum erythrorhizon</name>
    <name type="common">Purple gromwell</name>
    <name type="synonym">Lithospermum officinale var. erythrorhizon</name>
    <dbReference type="NCBI Taxonomy" id="34254"/>
    <lineage>
        <taxon>Eukaryota</taxon>
        <taxon>Viridiplantae</taxon>
        <taxon>Streptophyta</taxon>
        <taxon>Embryophyta</taxon>
        <taxon>Tracheophyta</taxon>
        <taxon>Spermatophyta</taxon>
        <taxon>Magnoliopsida</taxon>
        <taxon>eudicotyledons</taxon>
        <taxon>Gunneridae</taxon>
        <taxon>Pentapetalae</taxon>
        <taxon>asterids</taxon>
        <taxon>lamiids</taxon>
        <taxon>Boraginales</taxon>
        <taxon>Boraginaceae</taxon>
        <taxon>Boraginoideae</taxon>
        <taxon>Lithospermeae</taxon>
        <taxon>Lithospermum</taxon>
    </lineage>
</organism>
<dbReference type="Proteomes" id="UP001454036">
    <property type="component" value="Unassembled WGS sequence"/>
</dbReference>
<dbReference type="AlphaFoldDB" id="A0AAV3PM13"/>
<sequence length="113" mass="13308">MGVWNRYFMLKHIWDIFLKKDTIWVKWVADSAWFWVRVKAWSDPWLNGGSLEDLPQSCKKYLRRNGQLSVADLRNEANGWTWPVGLRAKKETLALKAQVDSLQLIPNVEDSYI</sequence>
<evidence type="ECO:0000313" key="2">
    <source>
        <dbReference type="Proteomes" id="UP001454036"/>
    </source>
</evidence>
<name>A0AAV3PM13_LITER</name>
<gene>
    <name evidence="1" type="ORF">LIER_37556</name>
</gene>